<dbReference type="PANTHER" id="PTHR30540">
    <property type="entry name" value="OSMOTIC STRESS POTASSIUM TRANSPORTER"/>
    <property type="match status" value="1"/>
</dbReference>
<evidence type="ECO:0000313" key="2">
    <source>
        <dbReference type="Proteomes" id="UP001151532"/>
    </source>
</evidence>
<evidence type="ECO:0000313" key="1">
    <source>
        <dbReference type="EMBL" id="KAJ6748967.1"/>
    </source>
</evidence>
<protein>
    <submittedName>
        <fullName evidence="1">OSMOTIC STRESS POTASSIUM TRANSPORTER</fullName>
    </submittedName>
</protein>
<dbReference type="EMBL" id="JAPFFK010000008">
    <property type="protein sequence ID" value="KAJ6748967.1"/>
    <property type="molecule type" value="Genomic_DNA"/>
</dbReference>
<dbReference type="AlphaFoldDB" id="A0A9Q0VHZ6"/>
<dbReference type="PANTHER" id="PTHR30540:SF97">
    <property type="entry name" value="POTASSIUM TRANSPORTER"/>
    <property type="match status" value="1"/>
</dbReference>
<organism evidence="1 2">
    <name type="scientific">Salix purpurea</name>
    <name type="common">Purple osier willow</name>
    <dbReference type="NCBI Taxonomy" id="77065"/>
    <lineage>
        <taxon>Eukaryota</taxon>
        <taxon>Viridiplantae</taxon>
        <taxon>Streptophyta</taxon>
        <taxon>Embryophyta</taxon>
        <taxon>Tracheophyta</taxon>
        <taxon>Spermatophyta</taxon>
        <taxon>Magnoliopsida</taxon>
        <taxon>eudicotyledons</taxon>
        <taxon>Gunneridae</taxon>
        <taxon>Pentapetalae</taxon>
        <taxon>rosids</taxon>
        <taxon>fabids</taxon>
        <taxon>Malpighiales</taxon>
        <taxon>Salicaceae</taxon>
        <taxon>Saliceae</taxon>
        <taxon>Salix</taxon>
    </lineage>
</organism>
<name>A0A9Q0VHZ6_SALPP</name>
<accession>A0A9Q0VHZ6</accession>
<reference evidence="1" key="2">
    <citation type="journal article" date="2023" name="Int. J. Mol. Sci.">
        <title>De Novo Assembly and Annotation of 11 Diverse Shrub Willow (Salix) Genomes Reveals Novel Gene Organization in Sex-Linked Regions.</title>
        <authorList>
            <person name="Hyden B."/>
            <person name="Feng K."/>
            <person name="Yates T.B."/>
            <person name="Jawdy S."/>
            <person name="Cereghino C."/>
            <person name="Smart L.B."/>
            <person name="Muchero W."/>
        </authorList>
    </citation>
    <scope>NUCLEOTIDE SEQUENCE</scope>
    <source>
        <tissue evidence="1">Shoot tip</tissue>
    </source>
</reference>
<dbReference type="Proteomes" id="UP001151532">
    <property type="component" value="Chromosome 12"/>
</dbReference>
<keyword evidence="2" id="KW-1185">Reference proteome</keyword>
<gene>
    <name evidence="1" type="ORF">OIU79_029952</name>
</gene>
<dbReference type="GO" id="GO:0015079">
    <property type="term" value="F:potassium ion transmembrane transporter activity"/>
    <property type="evidence" value="ECO:0007669"/>
    <property type="project" value="InterPro"/>
</dbReference>
<sequence length="228" mass="25455">MRLHMDCKCSRYGNCFWDDSNNLYDVPRDGSVLGEEFVRIRIFHCLGVSRVPGIGLIYTDIVMGIPAFFSHFITNLPAFHQVLTSSLCASQLETRMIYRESMTSPEGRRMVIVGTPLLVGHASIPTDDTNLASCSTNAASNETLAIPVGDLIRRNAPVRTKKVRFLIPESSPRLRVSVRDELKELIDARESGTAYFPGQSHLTVRDGSSFLKKFLIMAMKLCRLPACL</sequence>
<proteinExistence type="predicted"/>
<dbReference type="GO" id="GO:0016020">
    <property type="term" value="C:membrane"/>
    <property type="evidence" value="ECO:0007669"/>
    <property type="project" value="InterPro"/>
</dbReference>
<comment type="caution">
    <text evidence="1">The sequence shown here is derived from an EMBL/GenBank/DDBJ whole genome shotgun (WGS) entry which is preliminary data.</text>
</comment>
<reference evidence="1" key="1">
    <citation type="submission" date="2022-11" db="EMBL/GenBank/DDBJ databases">
        <authorList>
            <person name="Hyden B.L."/>
            <person name="Feng K."/>
            <person name="Yates T."/>
            <person name="Jawdy S."/>
            <person name="Smart L.B."/>
            <person name="Muchero W."/>
        </authorList>
    </citation>
    <scope>NUCLEOTIDE SEQUENCE</scope>
    <source>
        <tissue evidence="1">Shoot tip</tissue>
    </source>
</reference>
<dbReference type="InterPro" id="IPR003855">
    <property type="entry name" value="K+_transporter"/>
</dbReference>
<dbReference type="OrthoDB" id="755086at2759"/>